<protein>
    <submittedName>
        <fullName evidence="1">Uncharacterized protein</fullName>
    </submittedName>
</protein>
<reference evidence="1 2" key="1">
    <citation type="submission" date="2019-05" db="EMBL/GenBank/DDBJ databases">
        <title>Another draft genome of Portunus trituberculatus and its Hox gene families provides insights of decapod evolution.</title>
        <authorList>
            <person name="Jeong J.-H."/>
            <person name="Song I."/>
            <person name="Kim S."/>
            <person name="Choi T."/>
            <person name="Kim D."/>
            <person name="Ryu S."/>
            <person name="Kim W."/>
        </authorList>
    </citation>
    <scope>NUCLEOTIDE SEQUENCE [LARGE SCALE GENOMIC DNA]</scope>
    <source>
        <tissue evidence="1">Muscle</tissue>
    </source>
</reference>
<gene>
    <name evidence="1" type="ORF">E2C01_069204</name>
</gene>
<keyword evidence="2" id="KW-1185">Reference proteome</keyword>
<dbReference type="AlphaFoldDB" id="A0A5B7I1J8"/>
<proteinExistence type="predicted"/>
<dbReference type="EMBL" id="VSRR010039793">
    <property type="protein sequence ID" value="MPC74828.1"/>
    <property type="molecule type" value="Genomic_DNA"/>
</dbReference>
<evidence type="ECO:0000313" key="1">
    <source>
        <dbReference type="EMBL" id="MPC74828.1"/>
    </source>
</evidence>
<sequence length="80" mass="8819">MSAAEEVKGEDLMESYYRDHMSGDSENGGVYLPDWVWYEELSYELEIMVVVVIAVPVGCVPLEVSTLPRPPTPNGTQGNA</sequence>
<organism evidence="1 2">
    <name type="scientific">Portunus trituberculatus</name>
    <name type="common">Swimming crab</name>
    <name type="synonym">Neptunus trituberculatus</name>
    <dbReference type="NCBI Taxonomy" id="210409"/>
    <lineage>
        <taxon>Eukaryota</taxon>
        <taxon>Metazoa</taxon>
        <taxon>Ecdysozoa</taxon>
        <taxon>Arthropoda</taxon>
        <taxon>Crustacea</taxon>
        <taxon>Multicrustacea</taxon>
        <taxon>Malacostraca</taxon>
        <taxon>Eumalacostraca</taxon>
        <taxon>Eucarida</taxon>
        <taxon>Decapoda</taxon>
        <taxon>Pleocyemata</taxon>
        <taxon>Brachyura</taxon>
        <taxon>Eubrachyura</taxon>
        <taxon>Portunoidea</taxon>
        <taxon>Portunidae</taxon>
        <taxon>Portuninae</taxon>
        <taxon>Portunus</taxon>
    </lineage>
</organism>
<evidence type="ECO:0000313" key="2">
    <source>
        <dbReference type="Proteomes" id="UP000324222"/>
    </source>
</evidence>
<dbReference type="Proteomes" id="UP000324222">
    <property type="component" value="Unassembled WGS sequence"/>
</dbReference>
<accession>A0A5B7I1J8</accession>
<name>A0A5B7I1J8_PORTR</name>
<comment type="caution">
    <text evidence="1">The sequence shown here is derived from an EMBL/GenBank/DDBJ whole genome shotgun (WGS) entry which is preliminary data.</text>
</comment>